<evidence type="ECO:0000256" key="3">
    <source>
        <dbReference type="ARBA" id="ARBA00022840"/>
    </source>
</evidence>
<dbReference type="GO" id="GO:0003676">
    <property type="term" value="F:nucleic acid binding"/>
    <property type="evidence" value="ECO:0007669"/>
    <property type="project" value="InterPro"/>
</dbReference>
<name>A0A2M7XG16_9BACT</name>
<keyword evidence="4 6" id="KW-0648">Protein biosynthesis</keyword>
<dbReference type="InterPro" id="IPR002312">
    <property type="entry name" value="Asp/Asn-tRNA-synth_IIb"/>
</dbReference>
<evidence type="ECO:0000256" key="4">
    <source>
        <dbReference type="ARBA" id="ARBA00022917"/>
    </source>
</evidence>
<keyword evidence="6" id="KW-0963">Cytoplasm</keyword>
<dbReference type="SUPFAM" id="SSF55681">
    <property type="entry name" value="Class II aaRS and biotin synthetases"/>
    <property type="match status" value="1"/>
</dbReference>
<dbReference type="SUPFAM" id="SSF50249">
    <property type="entry name" value="Nucleic acid-binding proteins"/>
    <property type="match status" value="1"/>
</dbReference>
<feature type="binding site" evidence="6">
    <location>
        <position position="326"/>
    </location>
    <ligand>
        <name>L-aspartate</name>
        <dbReference type="ChEBI" id="CHEBI:29991"/>
    </ligand>
</feature>
<dbReference type="InterPro" id="IPR004364">
    <property type="entry name" value="Aa-tRNA-synt_II"/>
</dbReference>
<comment type="catalytic activity">
    <reaction evidence="6">
        <text>tRNA(Asp) + L-aspartate + ATP = L-aspartyl-tRNA(Asp) + AMP + diphosphate</text>
        <dbReference type="Rhea" id="RHEA:19649"/>
        <dbReference type="Rhea" id="RHEA-COMP:9660"/>
        <dbReference type="Rhea" id="RHEA-COMP:9678"/>
        <dbReference type="ChEBI" id="CHEBI:29991"/>
        <dbReference type="ChEBI" id="CHEBI:30616"/>
        <dbReference type="ChEBI" id="CHEBI:33019"/>
        <dbReference type="ChEBI" id="CHEBI:78442"/>
        <dbReference type="ChEBI" id="CHEBI:78516"/>
        <dbReference type="ChEBI" id="CHEBI:456215"/>
        <dbReference type="EC" id="6.1.1.12"/>
    </reaction>
</comment>
<evidence type="ECO:0000256" key="6">
    <source>
        <dbReference type="HAMAP-Rule" id="MF_00044"/>
    </source>
</evidence>
<comment type="similarity">
    <text evidence="6">Belongs to the class-II aminoacyl-tRNA synthetase family. Type 1 subfamily.</text>
</comment>
<dbReference type="Pfam" id="PF00152">
    <property type="entry name" value="tRNA-synt_2"/>
    <property type="match status" value="1"/>
</dbReference>
<comment type="caution">
    <text evidence="6">Lacks conserved residue(s) required for the propagation of feature annotation.</text>
</comment>
<dbReference type="InterPro" id="IPR004524">
    <property type="entry name" value="Asp-tRNA-ligase_1"/>
</dbReference>
<dbReference type="InterPro" id="IPR012340">
    <property type="entry name" value="NA-bd_OB-fold"/>
</dbReference>
<evidence type="ECO:0000256" key="5">
    <source>
        <dbReference type="ARBA" id="ARBA00023146"/>
    </source>
</evidence>
<keyword evidence="5 6" id="KW-0030">Aminoacyl-tRNA synthetase</keyword>
<feature type="binding site" evidence="6">
    <location>
        <position position="230"/>
    </location>
    <ligand>
        <name>ATP</name>
        <dbReference type="ChEBI" id="CHEBI:30616"/>
    </ligand>
</feature>
<dbReference type="Gene3D" id="2.40.50.140">
    <property type="entry name" value="Nucleic acid-binding proteins"/>
    <property type="match status" value="1"/>
</dbReference>
<evidence type="ECO:0000259" key="7">
    <source>
        <dbReference type="PROSITE" id="PS50862"/>
    </source>
</evidence>
<comment type="subcellular location">
    <subcellularLocation>
        <location evidence="6">Cytoplasm</location>
    </subcellularLocation>
</comment>
<feature type="binding site" evidence="6">
    <location>
        <begin position="414"/>
        <end position="417"/>
    </location>
    <ligand>
        <name>ATP</name>
        <dbReference type="ChEBI" id="CHEBI:30616"/>
    </ligand>
</feature>
<dbReference type="CDD" id="cd04317">
    <property type="entry name" value="EcAspRS_like_N"/>
    <property type="match status" value="1"/>
</dbReference>
<feature type="binding site" evidence="6">
    <location>
        <position position="175"/>
    </location>
    <ligand>
        <name>L-aspartate</name>
        <dbReference type="ChEBI" id="CHEBI:29991"/>
    </ligand>
</feature>
<feature type="binding site" evidence="6">
    <location>
        <begin position="221"/>
        <end position="223"/>
    </location>
    <ligand>
        <name>ATP</name>
        <dbReference type="ChEBI" id="CHEBI:30616"/>
    </ligand>
</feature>
<keyword evidence="3 6" id="KW-0067">ATP-binding</keyword>
<comment type="function">
    <text evidence="6">Catalyzes the attachment of L-aspartate to tRNA(Asp) in a two-step reaction: L-aspartate is first activated by ATP to form Asp-AMP and then transferred to the acceptor end of tRNA(Asp).</text>
</comment>
<dbReference type="PROSITE" id="PS50862">
    <property type="entry name" value="AA_TRNA_LIGASE_II"/>
    <property type="match status" value="1"/>
</dbReference>
<dbReference type="InterPro" id="IPR047090">
    <property type="entry name" value="AspRS_core"/>
</dbReference>
<dbReference type="GO" id="GO:0006422">
    <property type="term" value="P:aspartyl-tRNA aminoacylation"/>
    <property type="evidence" value="ECO:0007669"/>
    <property type="project" value="UniProtKB-UniRule"/>
</dbReference>
<dbReference type="CDD" id="cd00777">
    <property type="entry name" value="AspRS_core"/>
    <property type="match status" value="1"/>
</dbReference>
<dbReference type="PANTHER" id="PTHR22594:SF5">
    <property type="entry name" value="ASPARTATE--TRNA LIGASE, MITOCHONDRIAL"/>
    <property type="match status" value="1"/>
</dbReference>
<dbReference type="EC" id="6.1.1.12" evidence="6"/>
<protein>
    <recommendedName>
        <fullName evidence="6">Aspartate--tRNA ligase</fullName>
        <ecNumber evidence="6">6.1.1.12</ecNumber>
    </recommendedName>
    <alternativeName>
        <fullName evidence="6">Aspartyl-tRNA synthetase</fullName>
        <shortName evidence="6">AspRS</shortName>
    </alternativeName>
</protein>
<dbReference type="EMBL" id="PFWT01000007">
    <property type="protein sequence ID" value="PJA46818.1"/>
    <property type="molecule type" value="Genomic_DNA"/>
</dbReference>
<dbReference type="PRINTS" id="PR01042">
    <property type="entry name" value="TRNASYNTHASP"/>
</dbReference>
<dbReference type="InterPro" id="IPR045864">
    <property type="entry name" value="aa-tRNA-synth_II/BPL/LPL"/>
</dbReference>
<dbReference type="Proteomes" id="UP000231263">
    <property type="component" value="Unassembled WGS sequence"/>
</dbReference>
<reference evidence="9" key="1">
    <citation type="submission" date="2017-09" db="EMBL/GenBank/DDBJ databases">
        <title>Depth-based differentiation of microbial function through sediment-hosted aquifers and enrichment of novel symbionts in the deep terrestrial subsurface.</title>
        <authorList>
            <person name="Probst A.J."/>
            <person name="Ladd B."/>
            <person name="Jarett J.K."/>
            <person name="Geller-Mcgrath D.E."/>
            <person name="Sieber C.M.K."/>
            <person name="Emerson J.B."/>
            <person name="Anantharaman K."/>
            <person name="Thomas B.C."/>
            <person name="Malmstrom R."/>
            <person name="Stieglmeier M."/>
            <person name="Klingl A."/>
            <person name="Woyke T."/>
            <person name="Ryan C.M."/>
            <person name="Banfield J.F."/>
        </authorList>
    </citation>
    <scope>NUCLEOTIDE SEQUENCE [LARGE SCALE GENOMIC DNA]</scope>
</reference>
<dbReference type="GO" id="GO:0005524">
    <property type="term" value="F:ATP binding"/>
    <property type="evidence" value="ECO:0007669"/>
    <property type="project" value="UniProtKB-UniRule"/>
</dbReference>
<dbReference type="InterPro" id="IPR006195">
    <property type="entry name" value="aa-tRNA-synth_II"/>
</dbReference>
<dbReference type="AlphaFoldDB" id="A0A2M7XG16"/>
<organism evidence="8 9">
    <name type="scientific">Candidatus Uhrbacteria bacterium CG_4_9_14_3_um_filter_41_35</name>
    <dbReference type="NCBI Taxonomy" id="1975034"/>
    <lineage>
        <taxon>Bacteria</taxon>
        <taxon>Candidatus Uhriibacteriota</taxon>
    </lineage>
</organism>
<dbReference type="NCBIfam" id="TIGR00459">
    <property type="entry name" value="aspS_bact"/>
    <property type="match status" value="1"/>
</dbReference>
<evidence type="ECO:0000313" key="9">
    <source>
        <dbReference type="Proteomes" id="UP000231263"/>
    </source>
</evidence>
<accession>A0A2M7XG16</accession>
<feature type="binding site" evidence="6">
    <location>
        <position position="362"/>
    </location>
    <ligand>
        <name>ATP</name>
        <dbReference type="ChEBI" id="CHEBI:30616"/>
    </ligand>
</feature>
<feature type="region of interest" description="Aspartate" evidence="6">
    <location>
        <begin position="199"/>
        <end position="202"/>
    </location>
</feature>
<evidence type="ECO:0000256" key="2">
    <source>
        <dbReference type="ARBA" id="ARBA00022741"/>
    </source>
</evidence>
<sequence>MRRIFTSETVLKAGETVKVAGWIHARRDMGKVIFFDLRDKDGLLQIVAVPSDLGEEGYAVASSLRSEWVVEIEGVVQTRSAKQVNNKIITGTVELLAKNIKVLNEAKTPPFELDKDTFGIGEDSRMKYKYLDLRTERMAKNLRMRNSIFQYMRGFLDKEQFVEVETPMLTKGTPEGAREFMVPSRLHEGTFYVLPQSPQQFKQLLMVAGVERYYQMARCFRDEDQRGDRQPEFTQMDLEMSFVEQEDVMDVIERLLIETVETLYPNKKIQEKPFPRISYAEAMKKYGTDRPDIRADKNDPNLLAFCWVVDFPFFEKGGDGHWTFTHNPFSAPKPDQMQELLNKENIGEIITTQYDICLNGFEIGGGSIRNHRPEALKSVLEIIGHSEKQINDQFGHMLKAFEYGAPPHGGIAFGMDRIVAILQNEPNIREVIVFPKDGNARDHMMDAPSAMPSTALQDVHIKLDI</sequence>
<evidence type="ECO:0000256" key="1">
    <source>
        <dbReference type="ARBA" id="ARBA00022598"/>
    </source>
</evidence>
<dbReference type="PANTHER" id="PTHR22594">
    <property type="entry name" value="ASPARTYL/LYSYL-TRNA SYNTHETASE"/>
    <property type="match status" value="1"/>
</dbReference>
<keyword evidence="1 6" id="KW-0436">Ligase</keyword>
<dbReference type="InterPro" id="IPR047089">
    <property type="entry name" value="Asp-tRNA-ligase_1_N"/>
</dbReference>
<dbReference type="InterPro" id="IPR004365">
    <property type="entry name" value="NA-bd_OB_tRNA"/>
</dbReference>
<gene>
    <name evidence="6 8" type="primary">aspS</name>
    <name evidence="8" type="ORF">CO173_01180</name>
</gene>
<feature type="binding site" evidence="6">
    <location>
        <position position="221"/>
    </location>
    <ligand>
        <name>L-aspartate</name>
        <dbReference type="ChEBI" id="CHEBI:29991"/>
    </ligand>
</feature>
<feature type="binding site" evidence="6">
    <location>
        <position position="369"/>
    </location>
    <ligand>
        <name>L-aspartate</name>
        <dbReference type="ChEBI" id="CHEBI:29991"/>
    </ligand>
</feature>
<proteinExistence type="inferred from homology"/>
<dbReference type="HAMAP" id="MF_00044">
    <property type="entry name" value="Asp_tRNA_synth_type1"/>
    <property type="match status" value="1"/>
</dbReference>
<feature type="domain" description="Aminoacyl-transfer RNA synthetases class-II family profile" evidence="7">
    <location>
        <begin position="142"/>
        <end position="435"/>
    </location>
</feature>
<dbReference type="Pfam" id="PF01336">
    <property type="entry name" value="tRNA_anti-codon"/>
    <property type="match status" value="1"/>
</dbReference>
<dbReference type="GO" id="GO:0004815">
    <property type="term" value="F:aspartate-tRNA ligase activity"/>
    <property type="evidence" value="ECO:0007669"/>
    <property type="project" value="UniProtKB-UniRule"/>
</dbReference>
<keyword evidence="2 6" id="KW-0547">Nucleotide-binding</keyword>
<comment type="caution">
    <text evidence="8">The sequence shown here is derived from an EMBL/GenBank/DDBJ whole genome shotgun (WGS) entry which is preliminary data.</text>
</comment>
<comment type="subunit">
    <text evidence="6">Homodimer.</text>
</comment>
<evidence type="ECO:0000313" key="8">
    <source>
        <dbReference type="EMBL" id="PJA46818.1"/>
    </source>
</evidence>
<dbReference type="GO" id="GO:0005737">
    <property type="term" value="C:cytoplasm"/>
    <property type="evidence" value="ECO:0007669"/>
    <property type="project" value="UniProtKB-SubCell"/>
</dbReference>
<dbReference type="Gene3D" id="3.30.930.10">
    <property type="entry name" value="Bira Bifunctional Protein, Domain 2"/>
    <property type="match status" value="1"/>
</dbReference>